<reference evidence="7" key="1">
    <citation type="submission" date="2022-04" db="EMBL/GenBank/DDBJ databases">
        <title>A functionally conserved STORR gene fusion in Papaver species that diverged 16.8 million years ago.</title>
        <authorList>
            <person name="Catania T."/>
        </authorList>
    </citation>
    <scope>NUCLEOTIDE SEQUENCE</scope>
    <source>
        <strain evidence="7">S-188037</strain>
    </source>
</reference>
<evidence type="ECO:0000313" key="7">
    <source>
        <dbReference type="EMBL" id="KAI3960351.1"/>
    </source>
</evidence>
<proteinExistence type="predicted"/>
<dbReference type="PANTHER" id="PTHR23505:SF83">
    <property type="entry name" value="SPHINGOLIPID TRANSPORTER SPINSTER HOMOLOG 2-RELATED"/>
    <property type="match status" value="1"/>
</dbReference>
<accession>A0AAD4XVZ5</accession>
<dbReference type="AlphaFoldDB" id="A0AAD4XVZ5"/>
<evidence type="ECO:0000256" key="2">
    <source>
        <dbReference type="ARBA" id="ARBA00022448"/>
    </source>
</evidence>
<dbReference type="EMBL" id="JAJJMB010000948">
    <property type="protein sequence ID" value="KAI3960351.1"/>
    <property type="molecule type" value="Genomic_DNA"/>
</dbReference>
<dbReference type="GO" id="GO:0016020">
    <property type="term" value="C:membrane"/>
    <property type="evidence" value="ECO:0007669"/>
    <property type="project" value="UniProtKB-SubCell"/>
</dbReference>
<evidence type="ECO:0000256" key="5">
    <source>
        <dbReference type="ARBA" id="ARBA00023136"/>
    </source>
</evidence>
<dbReference type="PANTHER" id="PTHR23505">
    <property type="entry name" value="SPINSTER"/>
    <property type="match status" value="1"/>
</dbReference>
<keyword evidence="2" id="KW-0813">Transport</keyword>
<keyword evidence="8" id="KW-1185">Reference proteome</keyword>
<gene>
    <name evidence="7" type="ORF">MKW98_017075</name>
</gene>
<evidence type="ECO:0000256" key="3">
    <source>
        <dbReference type="ARBA" id="ARBA00022692"/>
    </source>
</evidence>
<organism evidence="7 8">
    <name type="scientific">Papaver atlanticum</name>
    <dbReference type="NCBI Taxonomy" id="357466"/>
    <lineage>
        <taxon>Eukaryota</taxon>
        <taxon>Viridiplantae</taxon>
        <taxon>Streptophyta</taxon>
        <taxon>Embryophyta</taxon>
        <taxon>Tracheophyta</taxon>
        <taxon>Spermatophyta</taxon>
        <taxon>Magnoliopsida</taxon>
        <taxon>Ranunculales</taxon>
        <taxon>Papaveraceae</taxon>
        <taxon>Papaveroideae</taxon>
        <taxon>Papaver</taxon>
    </lineage>
</organism>
<dbReference type="InterPro" id="IPR036259">
    <property type="entry name" value="MFS_trans_sf"/>
</dbReference>
<dbReference type="InterPro" id="IPR044770">
    <property type="entry name" value="MFS_spinster-like"/>
</dbReference>
<keyword evidence="3 6" id="KW-0812">Transmembrane</keyword>
<name>A0AAD4XVZ5_9MAGN</name>
<feature type="transmembrane region" description="Helical" evidence="6">
    <location>
        <begin position="58"/>
        <end position="76"/>
    </location>
</feature>
<evidence type="ECO:0000256" key="6">
    <source>
        <dbReference type="SAM" id="Phobius"/>
    </source>
</evidence>
<comment type="caution">
    <text evidence="7">The sequence shown here is derived from an EMBL/GenBank/DDBJ whole genome shotgun (WGS) entry which is preliminary data.</text>
</comment>
<dbReference type="Proteomes" id="UP001202328">
    <property type="component" value="Unassembled WGS sequence"/>
</dbReference>
<evidence type="ECO:0000256" key="4">
    <source>
        <dbReference type="ARBA" id="ARBA00022989"/>
    </source>
</evidence>
<keyword evidence="4 6" id="KW-1133">Transmembrane helix</keyword>
<evidence type="ECO:0000256" key="1">
    <source>
        <dbReference type="ARBA" id="ARBA00004141"/>
    </source>
</evidence>
<comment type="subcellular location">
    <subcellularLocation>
        <location evidence="1">Membrane</location>
        <topology evidence="1">Multi-pass membrane protein</topology>
    </subcellularLocation>
</comment>
<protein>
    <submittedName>
        <fullName evidence="7">Uncharacterized protein</fullName>
    </submittedName>
</protein>
<sequence>MRIAGEIKSFSTEGWVAPKLSKRDDKGEADVMLCGGSDSVIIPLGLGAYMSFFIPPQLLSGATFVGAIFCFSTLLSHNLYGFLVLFAIGELFVFATQGPVNFVCLHSVKPSLRPLSMAMSTVSIHIFGDVPSSPLVGVVQSYFSHSHVYSVHIIWTLVNWVILIKLFSTVSIDELAPGIKAIFNCRSRSKNCAKEAKLGPSNS</sequence>
<dbReference type="SUPFAM" id="SSF103473">
    <property type="entry name" value="MFS general substrate transporter"/>
    <property type="match status" value="1"/>
</dbReference>
<keyword evidence="5 6" id="KW-0472">Membrane</keyword>
<evidence type="ECO:0000313" key="8">
    <source>
        <dbReference type="Proteomes" id="UP001202328"/>
    </source>
</evidence>